<reference evidence="3" key="2">
    <citation type="submission" date="2021-02" db="EMBL/GenBank/DDBJ databases">
        <authorList>
            <person name="Kimball J.A."/>
            <person name="Haas M.W."/>
            <person name="Macchietto M."/>
            <person name="Kono T."/>
            <person name="Duquette J."/>
            <person name="Shao M."/>
        </authorList>
    </citation>
    <scope>NUCLEOTIDE SEQUENCE</scope>
    <source>
        <tissue evidence="3">Fresh leaf tissue</tissue>
    </source>
</reference>
<keyword evidence="1" id="KW-0677">Repeat</keyword>
<accession>A0A8J5V6U2</accession>
<feature type="repeat" description="PPR" evidence="2">
    <location>
        <begin position="342"/>
        <end position="377"/>
    </location>
</feature>
<dbReference type="InterPro" id="IPR002885">
    <property type="entry name" value="PPR_rpt"/>
</dbReference>
<dbReference type="EMBL" id="JAAALK010000286">
    <property type="protein sequence ID" value="KAG8062702.1"/>
    <property type="molecule type" value="Genomic_DNA"/>
</dbReference>
<feature type="repeat" description="PPR" evidence="2">
    <location>
        <begin position="550"/>
        <end position="584"/>
    </location>
</feature>
<dbReference type="Pfam" id="PF13041">
    <property type="entry name" value="PPR_2"/>
    <property type="match status" value="4"/>
</dbReference>
<gene>
    <name evidence="3" type="ORF">GUJ93_ZPchr0003g17305</name>
</gene>
<dbReference type="NCBIfam" id="TIGR00756">
    <property type="entry name" value="PPR"/>
    <property type="match status" value="6"/>
</dbReference>
<feature type="repeat" description="PPR" evidence="2">
    <location>
        <begin position="445"/>
        <end position="479"/>
    </location>
</feature>
<feature type="repeat" description="PPR" evidence="2">
    <location>
        <begin position="515"/>
        <end position="549"/>
    </location>
</feature>
<evidence type="ECO:0000313" key="3">
    <source>
        <dbReference type="EMBL" id="KAG8062702.1"/>
    </source>
</evidence>
<proteinExistence type="predicted"/>
<sequence>MPERLRPTPAMSSSLASSSYRRRIVGLKDVASHAAYWSRLPARARPPAHTRIRIGAAMLPAATSAHGVESSIITVLAMQRWETLSQMAYKSGKLDKAHGKLALKILCSIVQRSGLDRITHIYCMAVHILVQAQMPLQAMSVFRHLAMTGFSCSSIFSSLLRTISRCDSTNLFAVDLLVNAYVKEGKALGAALAISFMDDCGFKASSYLCNNILNALVEEGELEYVWLFLKQSLDRKFPLDVTTCNIMLNSLWEVSKAKQILKSMLVNGTDPDVITYSALINDSYCNRGNVLEAISVYDNMVRHGQPPNVCTYGSLLRGLCRGGHLVQAKEFMMMLEKGLVLDTIAYTCLLNGLVKEGQVKAASYVFQEIICKEGLYADCIAYNSMMNGYLKGGQINELERLMRNMHENEVHPNTASYNILMHGVGDINGAFMLKEEMEALGIVPSEVAESSIVRGLCRCGKVEEAIIVFSTIMRAGMVPTIATFTTLMHGLCKEFKIADAFHLKKLMESCGLKVDVVTYNVLITGLCNNNCICDALDLYEEMKSKGLRPNITTYITLIGAMYAASTMQEGEKLLKDIEDRGIVPSYKHPESIGRRMENAIKRLNTIRNCRKGMPFKNEVELLSLDHEAAND</sequence>
<dbReference type="PANTHER" id="PTHR47932:SF62">
    <property type="entry name" value="EXPRESSED PROTEIN"/>
    <property type="match status" value="1"/>
</dbReference>
<feature type="repeat" description="PPR" evidence="2">
    <location>
        <begin position="378"/>
        <end position="412"/>
    </location>
</feature>
<dbReference type="Pfam" id="PF01535">
    <property type="entry name" value="PPR"/>
    <property type="match status" value="1"/>
</dbReference>
<dbReference type="Proteomes" id="UP000729402">
    <property type="component" value="Unassembled WGS sequence"/>
</dbReference>
<dbReference type="OrthoDB" id="185373at2759"/>
<dbReference type="AlphaFoldDB" id="A0A8J5V6U2"/>
<name>A0A8J5V6U2_ZIZPA</name>
<dbReference type="PROSITE" id="PS51375">
    <property type="entry name" value="PPR"/>
    <property type="match status" value="7"/>
</dbReference>
<dbReference type="GO" id="GO:0003729">
    <property type="term" value="F:mRNA binding"/>
    <property type="evidence" value="ECO:0007669"/>
    <property type="project" value="TreeGrafter"/>
</dbReference>
<dbReference type="PANTHER" id="PTHR47932">
    <property type="entry name" value="ATPASE EXPRESSION PROTEIN 3"/>
    <property type="match status" value="1"/>
</dbReference>
<reference evidence="3" key="1">
    <citation type="journal article" date="2021" name="bioRxiv">
        <title>Whole Genome Assembly and Annotation of Northern Wild Rice, Zizania palustris L., Supports a Whole Genome Duplication in the Zizania Genus.</title>
        <authorList>
            <person name="Haas M."/>
            <person name="Kono T."/>
            <person name="Macchietto M."/>
            <person name="Millas R."/>
            <person name="McGilp L."/>
            <person name="Shao M."/>
            <person name="Duquette J."/>
            <person name="Hirsch C.N."/>
            <person name="Kimball J."/>
        </authorList>
    </citation>
    <scope>NUCLEOTIDE SEQUENCE</scope>
    <source>
        <tissue evidence="3">Fresh leaf tissue</tissue>
    </source>
</reference>
<evidence type="ECO:0000313" key="4">
    <source>
        <dbReference type="Proteomes" id="UP000729402"/>
    </source>
</evidence>
<feature type="repeat" description="PPR" evidence="2">
    <location>
        <begin position="272"/>
        <end position="307"/>
    </location>
</feature>
<protein>
    <recommendedName>
        <fullName evidence="5">Pentatricopeptide repeat-containing protein</fullName>
    </recommendedName>
</protein>
<evidence type="ECO:0008006" key="5">
    <source>
        <dbReference type="Google" id="ProtNLM"/>
    </source>
</evidence>
<dbReference type="Pfam" id="PF13812">
    <property type="entry name" value="PPR_3"/>
    <property type="match status" value="1"/>
</dbReference>
<evidence type="ECO:0000256" key="2">
    <source>
        <dbReference type="PROSITE-ProRule" id="PRU00708"/>
    </source>
</evidence>
<comment type="caution">
    <text evidence="3">The sequence shown here is derived from an EMBL/GenBank/DDBJ whole genome shotgun (WGS) entry which is preliminary data.</text>
</comment>
<feature type="repeat" description="PPR" evidence="2">
    <location>
        <begin position="480"/>
        <end position="514"/>
    </location>
</feature>
<evidence type="ECO:0000256" key="1">
    <source>
        <dbReference type="ARBA" id="ARBA00022737"/>
    </source>
</evidence>
<keyword evidence="4" id="KW-1185">Reference proteome</keyword>
<organism evidence="3 4">
    <name type="scientific">Zizania palustris</name>
    <name type="common">Northern wild rice</name>
    <dbReference type="NCBI Taxonomy" id="103762"/>
    <lineage>
        <taxon>Eukaryota</taxon>
        <taxon>Viridiplantae</taxon>
        <taxon>Streptophyta</taxon>
        <taxon>Embryophyta</taxon>
        <taxon>Tracheophyta</taxon>
        <taxon>Spermatophyta</taxon>
        <taxon>Magnoliopsida</taxon>
        <taxon>Liliopsida</taxon>
        <taxon>Poales</taxon>
        <taxon>Poaceae</taxon>
        <taxon>BOP clade</taxon>
        <taxon>Oryzoideae</taxon>
        <taxon>Oryzeae</taxon>
        <taxon>Zizaniinae</taxon>
        <taxon>Zizania</taxon>
    </lineage>
</organism>